<organism evidence="1">
    <name type="scientific">Rhizophora mucronata</name>
    <name type="common">Asiatic mangrove</name>
    <dbReference type="NCBI Taxonomy" id="61149"/>
    <lineage>
        <taxon>Eukaryota</taxon>
        <taxon>Viridiplantae</taxon>
        <taxon>Streptophyta</taxon>
        <taxon>Embryophyta</taxon>
        <taxon>Tracheophyta</taxon>
        <taxon>Spermatophyta</taxon>
        <taxon>Magnoliopsida</taxon>
        <taxon>eudicotyledons</taxon>
        <taxon>Gunneridae</taxon>
        <taxon>Pentapetalae</taxon>
        <taxon>rosids</taxon>
        <taxon>fabids</taxon>
        <taxon>Malpighiales</taxon>
        <taxon>Rhizophoraceae</taxon>
        <taxon>Rhizophora</taxon>
    </lineage>
</organism>
<proteinExistence type="predicted"/>
<dbReference type="EMBL" id="GGEC01066558">
    <property type="protein sequence ID" value="MBX47042.1"/>
    <property type="molecule type" value="Transcribed_RNA"/>
</dbReference>
<name>A0A2P2NX42_RHIMU</name>
<dbReference type="AlphaFoldDB" id="A0A2P2NX42"/>
<protein>
    <submittedName>
        <fullName evidence="1">Uncharacterized protein</fullName>
    </submittedName>
</protein>
<accession>A0A2P2NX42</accession>
<evidence type="ECO:0000313" key="1">
    <source>
        <dbReference type="EMBL" id="MBX47042.1"/>
    </source>
</evidence>
<sequence length="18" mass="2107">MNMKGLNCMARECKSLYN</sequence>
<reference evidence="1" key="1">
    <citation type="submission" date="2018-02" db="EMBL/GenBank/DDBJ databases">
        <title>Rhizophora mucronata_Transcriptome.</title>
        <authorList>
            <person name="Meera S.P."/>
            <person name="Sreeshan A."/>
            <person name="Augustine A."/>
        </authorList>
    </citation>
    <scope>NUCLEOTIDE SEQUENCE</scope>
    <source>
        <tissue evidence="1">Leaf</tissue>
    </source>
</reference>